<evidence type="ECO:0000256" key="1">
    <source>
        <dbReference type="SAM" id="MobiDB-lite"/>
    </source>
</evidence>
<dbReference type="AlphaFoldDB" id="A0AAD8FHK5"/>
<organism evidence="2 3">
    <name type="scientific">Biomphalaria pfeifferi</name>
    <name type="common">Bloodfluke planorb</name>
    <name type="synonym">Freshwater snail</name>
    <dbReference type="NCBI Taxonomy" id="112525"/>
    <lineage>
        <taxon>Eukaryota</taxon>
        <taxon>Metazoa</taxon>
        <taxon>Spiralia</taxon>
        <taxon>Lophotrochozoa</taxon>
        <taxon>Mollusca</taxon>
        <taxon>Gastropoda</taxon>
        <taxon>Heterobranchia</taxon>
        <taxon>Euthyneura</taxon>
        <taxon>Panpulmonata</taxon>
        <taxon>Hygrophila</taxon>
        <taxon>Lymnaeoidea</taxon>
        <taxon>Planorbidae</taxon>
        <taxon>Biomphalaria</taxon>
    </lineage>
</organism>
<protein>
    <submittedName>
        <fullName evidence="2">Uncharacterized protein</fullName>
    </submittedName>
</protein>
<accession>A0AAD8FHK5</accession>
<proteinExistence type="predicted"/>
<feature type="non-terminal residue" evidence="2">
    <location>
        <position position="1"/>
    </location>
</feature>
<reference evidence="2" key="1">
    <citation type="journal article" date="2023" name="PLoS Negl. Trop. Dis.">
        <title>A genome sequence for Biomphalaria pfeifferi, the major vector snail for the human-infecting parasite Schistosoma mansoni.</title>
        <authorList>
            <person name="Bu L."/>
            <person name="Lu L."/>
            <person name="Laidemitt M.R."/>
            <person name="Zhang S.M."/>
            <person name="Mutuku M."/>
            <person name="Mkoji G."/>
            <person name="Steinauer M."/>
            <person name="Loker E.S."/>
        </authorList>
    </citation>
    <scope>NUCLEOTIDE SEQUENCE</scope>
    <source>
        <strain evidence="2">KasaAsao</strain>
    </source>
</reference>
<reference evidence="2" key="2">
    <citation type="submission" date="2023-04" db="EMBL/GenBank/DDBJ databases">
        <authorList>
            <person name="Bu L."/>
            <person name="Lu L."/>
            <person name="Laidemitt M.R."/>
            <person name="Zhang S.M."/>
            <person name="Mutuku M."/>
            <person name="Mkoji G."/>
            <person name="Steinauer M."/>
            <person name="Loker E.S."/>
        </authorList>
    </citation>
    <scope>NUCLEOTIDE SEQUENCE</scope>
    <source>
        <strain evidence="2">KasaAsao</strain>
        <tissue evidence="2">Whole Snail</tissue>
    </source>
</reference>
<evidence type="ECO:0000313" key="2">
    <source>
        <dbReference type="EMBL" id="KAK0063696.1"/>
    </source>
</evidence>
<dbReference type="EMBL" id="JASAOG010000020">
    <property type="protein sequence ID" value="KAK0063696.1"/>
    <property type="molecule type" value="Genomic_DNA"/>
</dbReference>
<feature type="region of interest" description="Disordered" evidence="1">
    <location>
        <begin position="34"/>
        <end position="62"/>
    </location>
</feature>
<dbReference type="Proteomes" id="UP001233172">
    <property type="component" value="Unassembled WGS sequence"/>
</dbReference>
<sequence>GKGLMQTYWLLDKTGFEVGFPCIPGCQKFNDTQSARIHQNKEPANTVPSINFNKESQRPAHS</sequence>
<evidence type="ECO:0000313" key="3">
    <source>
        <dbReference type="Proteomes" id="UP001233172"/>
    </source>
</evidence>
<gene>
    <name evidence="2" type="ORF">Bpfe_006847</name>
</gene>
<feature type="compositionally biased region" description="Polar residues" evidence="1">
    <location>
        <begin position="34"/>
        <end position="54"/>
    </location>
</feature>
<keyword evidence="3" id="KW-1185">Reference proteome</keyword>
<comment type="caution">
    <text evidence="2">The sequence shown here is derived from an EMBL/GenBank/DDBJ whole genome shotgun (WGS) entry which is preliminary data.</text>
</comment>
<name>A0AAD8FHK5_BIOPF</name>